<feature type="binding site" evidence="11">
    <location>
        <position position="42"/>
    </location>
    <ligand>
        <name>Mg(2+)</name>
        <dbReference type="ChEBI" id="CHEBI:18420"/>
    </ligand>
</feature>
<evidence type="ECO:0000256" key="5">
    <source>
        <dbReference type="ARBA" id="ARBA00022723"/>
    </source>
</evidence>
<feature type="binding site" evidence="11">
    <location>
        <position position="159"/>
    </location>
    <ligand>
        <name>CTP</name>
        <dbReference type="ChEBI" id="CHEBI:37563"/>
    </ligand>
</feature>
<comment type="cofactor">
    <cofactor evidence="1 11">
        <name>Mg(2+)</name>
        <dbReference type="ChEBI" id="CHEBI:18420"/>
    </cofactor>
</comment>
<dbReference type="HAMAP" id="MF_01263">
    <property type="entry name" value="CCA_bact_type3"/>
    <property type="match status" value="1"/>
</dbReference>
<evidence type="ECO:0000259" key="14">
    <source>
        <dbReference type="Pfam" id="PF13735"/>
    </source>
</evidence>
<evidence type="ECO:0000259" key="13">
    <source>
        <dbReference type="Pfam" id="PF12627"/>
    </source>
</evidence>
<accession>A0A1E4R592</accession>
<feature type="binding site" evidence="11">
    <location>
        <position position="159"/>
    </location>
    <ligand>
        <name>ATP</name>
        <dbReference type="ChEBI" id="CHEBI:30616"/>
    </ligand>
</feature>
<dbReference type="InterPro" id="IPR023068">
    <property type="entry name" value="CCA-adding_enz_firmicutes"/>
</dbReference>
<keyword evidence="4 11" id="KW-0548">Nucleotidyltransferase</keyword>
<dbReference type="InterPro" id="IPR032810">
    <property type="entry name" value="CCA-adding_enz_C"/>
</dbReference>
<dbReference type="GO" id="GO:0160016">
    <property type="term" value="F:CCACCA tRNA nucleotidyltransferase activity"/>
    <property type="evidence" value="ECO:0007669"/>
    <property type="project" value="RHEA"/>
</dbReference>
<feature type="binding site" evidence="11">
    <location>
        <position position="162"/>
    </location>
    <ligand>
        <name>ATP</name>
        <dbReference type="ChEBI" id="CHEBI:30616"/>
    </ligand>
</feature>
<evidence type="ECO:0000256" key="4">
    <source>
        <dbReference type="ARBA" id="ARBA00022695"/>
    </source>
</evidence>
<dbReference type="Gene3D" id="1.10.246.80">
    <property type="match status" value="1"/>
</dbReference>
<dbReference type="InterPro" id="IPR032828">
    <property type="entry name" value="PolyA_RNA-bd"/>
</dbReference>
<keyword evidence="9 11" id="KW-0460">Magnesium</keyword>
<dbReference type="GO" id="GO:0001680">
    <property type="term" value="P:tRNA 3'-terminal CCA addition"/>
    <property type="evidence" value="ECO:0007669"/>
    <property type="project" value="UniProtKB-UniRule"/>
</dbReference>
<keyword evidence="3 11" id="KW-0819">tRNA processing</keyword>
<feature type="binding site" evidence="11">
    <location>
        <position position="165"/>
    </location>
    <ligand>
        <name>CTP</name>
        <dbReference type="ChEBI" id="CHEBI:37563"/>
    </ligand>
</feature>
<organism evidence="15 16">
    <name type="scientific">Lysinibacillus fusiformis</name>
    <dbReference type="NCBI Taxonomy" id="28031"/>
    <lineage>
        <taxon>Bacteria</taxon>
        <taxon>Bacillati</taxon>
        <taxon>Bacillota</taxon>
        <taxon>Bacilli</taxon>
        <taxon>Bacillales</taxon>
        <taxon>Bacillaceae</taxon>
        <taxon>Lysinibacillus</taxon>
    </lineage>
</organism>
<dbReference type="SUPFAM" id="SSF81301">
    <property type="entry name" value="Nucleotidyltransferase"/>
    <property type="match status" value="1"/>
</dbReference>
<comment type="caution">
    <text evidence="15">The sequence shown here is derived from an EMBL/GenBank/DDBJ whole genome shotgun (WGS) entry which is preliminary data.</text>
</comment>
<dbReference type="GO" id="GO:0042245">
    <property type="term" value="P:RNA repair"/>
    <property type="evidence" value="ECO:0007669"/>
    <property type="project" value="UniProtKB-KW"/>
</dbReference>
<dbReference type="Proteomes" id="UP000094784">
    <property type="component" value="Unassembled WGS sequence"/>
</dbReference>
<comment type="catalytic activity">
    <reaction evidence="11">
        <text>a tRNA precursor + 2 CTP + ATP = a tRNA with a 3' CCA end + 3 diphosphate</text>
        <dbReference type="Rhea" id="RHEA:14433"/>
        <dbReference type="Rhea" id="RHEA-COMP:10465"/>
        <dbReference type="Rhea" id="RHEA-COMP:10468"/>
        <dbReference type="ChEBI" id="CHEBI:30616"/>
        <dbReference type="ChEBI" id="CHEBI:33019"/>
        <dbReference type="ChEBI" id="CHEBI:37563"/>
        <dbReference type="ChEBI" id="CHEBI:74896"/>
        <dbReference type="ChEBI" id="CHEBI:83071"/>
        <dbReference type="EC" id="2.7.7.72"/>
    </reaction>
</comment>
<evidence type="ECO:0000256" key="8">
    <source>
        <dbReference type="ARBA" id="ARBA00022840"/>
    </source>
</evidence>
<dbReference type="PANTHER" id="PTHR46173:SF1">
    <property type="entry name" value="CCA TRNA NUCLEOTIDYLTRANSFERASE 1, MITOCHONDRIAL"/>
    <property type="match status" value="1"/>
</dbReference>
<evidence type="ECO:0000259" key="12">
    <source>
        <dbReference type="Pfam" id="PF01743"/>
    </source>
</evidence>
<feature type="binding site" evidence="11">
    <location>
        <position position="32"/>
    </location>
    <ligand>
        <name>CTP</name>
        <dbReference type="ChEBI" id="CHEBI:37563"/>
    </ligand>
</feature>
<dbReference type="GO" id="GO:0005524">
    <property type="term" value="F:ATP binding"/>
    <property type="evidence" value="ECO:0007669"/>
    <property type="project" value="UniProtKB-UniRule"/>
</dbReference>
<evidence type="ECO:0000256" key="2">
    <source>
        <dbReference type="ARBA" id="ARBA00022679"/>
    </source>
</evidence>
<feature type="binding site" evidence="11">
    <location>
        <position position="113"/>
    </location>
    <ligand>
        <name>ATP</name>
        <dbReference type="ChEBI" id="CHEBI:30616"/>
    </ligand>
</feature>
<dbReference type="SUPFAM" id="SSF81891">
    <property type="entry name" value="Poly A polymerase C-terminal region-like"/>
    <property type="match status" value="1"/>
</dbReference>
<dbReference type="EC" id="2.7.7.72" evidence="11"/>
<feature type="binding site" evidence="11">
    <location>
        <position position="162"/>
    </location>
    <ligand>
        <name>CTP</name>
        <dbReference type="ChEBI" id="CHEBI:37563"/>
    </ligand>
</feature>
<keyword evidence="8 11" id="KW-0067">ATP-binding</keyword>
<evidence type="ECO:0000256" key="11">
    <source>
        <dbReference type="HAMAP-Rule" id="MF_01263"/>
    </source>
</evidence>
<comment type="catalytic activity">
    <reaction evidence="11">
        <text>a tRNA with a 3' CCA end + 2 CTP + ATP = a tRNA with a 3' CCACCA end + 3 diphosphate</text>
        <dbReference type="Rhea" id="RHEA:76235"/>
        <dbReference type="Rhea" id="RHEA-COMP:10468"/>
        <dbReference type="Rhea" id="RHEA-COMP:18655"/>
        <dbReference type="ChEBI" id="CHEBI:30616"/>
        <dbReference type="ChEBI" id="CHEBI:33019"/>
        <dbReference type="ChEBI" id="CHEBI:37563"/>
        <dbReference type="ChEBI" id="CHEBI:83071"/>
        <dbReference type="ChEBI" id="CHEBI:195187"/>
    </reaction>
</comment>
<dbReference type="GO" id="GO:0000287">
    <property type="term" value="F:magnesium ion binding"/>
    <property type="evidence" value="ECO:0007669"/>
    <property type="project" value="UniProtKB-UniRule"/>
</dbReference>
<evidence type="ECO:0000313" key="15">
    <source>
        <dbReference type="EMBL" id="ODV55619.1"/>
    </source>
</evidence>
<evidence type="ECO:0000313" key="16">
    <source>
        <dbReference type="Proteomes" id="UP000094784"/>
    </source>
</evidence>
<feature type="binding site" evidence="11">
    <location>
        <position position="44"/>
    </location>
    <ligand>
        <name>Mg(2+)</name>
        <dbReference type="ChEBI" id="CHEBI:18420"/>
    </ligand>
</feature>
<keyword evidence="10 11" id="KW-0694">RNA-binding</keyword>
<feature type="domain" description="CCA-adding enzyme C-terminal" evidence="14">
    <location>
        <begin position="244"/>
        <end position="383"/>
    </location>
</feature>
<dbReference type="Pfam" id="PF01743">
    <property type="entry name" value="PolyA_pol"/>
    <property type="match status" value="1"/>
</dbReference>
<dbReference type="Gene3D" id="3.30.460.10">
    <property type="entry name" value="Beta Polymerase, domain 2"/>
    <property type="match status" value="1"/>
</dbReference>
<feature type="binding site" evidence="11">
    <location>
        <position position="165"/>
    </location>
    <ligand>
        <name>ATP</name>
        <dbReference type="ChEBI" id="CHEBI:30616"/>
    </ligand>
</feature>
<gene>
    <name evidence="11" type="primary">cca</name>
    <name evidence="15" type="ORF">BG258_06740</name>
</gene>
<evidence type="ECO:0000256" key="6">
    <source>
        <dbReference type="ARBA" id="ARBA00022741"/>
    </source>
</evidence>
<dbReference type="InterPro" id="IPR043519">
    <property type="entry name" value="NT_sf"/>
</dbReference>
<feature type="domain" description="Poly A polymerase head" evidence="12">
    <location>
        <begin position="25"/>
        <end position="144"/>
    </location>
</feature>
<dbReference type="GO" id="GO:0004810">
    <property type="term" value="F:CCA tRNA nucleotidyltransferase activity"/>
    <property type="evidence" value="ECO:0007669"/>
    <property type="project" value="UniProtKB-UniRule"/>
</dbReference>
<feature type="binding site" evidence="11">
    <location>
        <position position="32"/>
    </location>
    <ligand>
        <name>ATP</name>
        <dbReference type="ChEBI" id="CHEBI:30616"/>
    </ligand>
</feature>
<reference evidence="15 16" key="1">
    <citation type="submission" date="2016-09" db="EMBL/GenBank/DDBJ databases">
        <title>Draft genome sequence of the soil isolate, Lysinibacillus fusiformis M5, a potential hypoxanthine producer.</title>
        <authorList>
            <person name="Gallegos-Monterrosa R."/>
            <person name="Maroti G."/>
            <person name="Balint B."/>
            <person name="Kovacs A.T."/>
        </authorList>
    </citation>
    <scope>NUCLEOTIDE SEQUENCE [LARGE SCALE GENOMIC DNA]</scope>
    <source>
        <strain evidence="15 16">M5</strain>
    </source>
</reference>
<dbReference type="InterPro" id="IPR002646">
    <property type="entry name" value="PolA_pol_head_dom"/>
</dbReference>
<evidence type="ECO:0000256" key="3">
    <source>
        <dbReference type="ARBA" id="ARBA00022694"/>
    </source>
</evidence>
<feature type="binding site" evidence="11">
    <location>
        <position position="29"/>
    </location>
    <ligand>
        <name>ATP</name>
        <dbReference type="ChEBI" id="CHEBI:30616"/>
    </ligand>
</feature>
<evidence type="ECO:0000256" key="10">
    <source>
        <dbReference type="ARBA" id="ARBA00022884"/>
    </source>
</evidence>
<dbReference type="EMBL" id="MECQ01000001">
    <property type="protein sequence ID" value="ODV55619.1"/>
    <property type="molecule type" value="Genomic_DNA"/>
</dbReference>
<comment type="similarity">
    <text evidence="11">Belongs to the tRNA nucleotidyltransferase/poly(A) polymerase family. Bacterial CCA-adding enzyme type 3 subfamily.</text>
</comment>
<dbReference type="GO" id="GO:0000049">
    <property type="term" value="F:tRNA binding"/>
    <property type="evidence" value="ECO:0007669"/>
    <property type="project" value="UniProtKB-UniRule"/>
</dbReference>
<dbReference type="RefSeq" id="WP_069480684.1">
    <property type="nucleotide sequence ID" value="NZ_KV766182.1"/>
</dbReference>
<comment type="function">
    <text evidence="11">Catalyzes the addition and repair of the essential 3'-terminal CCA sequence in tRNAs without using a nucleic acid template. Adds these three nucleotides in the order of C, C, and A to the tRNA nucleotide-73, using CTP and ATP as substrates and producing inorganic pyrophosphate. tRNA 3'-terminal CCA addition is required both for tRNA processing and repair. Also involved in tRNA surveillance by mediating tandem CCA addition to generate a CCACCA at the 3' terminus of unstable tRNAs. While stable tRNAs receive only 3'-terminal CCA, unstable tRNAs are marked with CCACCA and rapidly degraded.</text>
</comment>
<protein>
    <recommendedName>
        <fullName evidence="11">CCA-adding enzyme</fullName>
        <ecNumber evidence="11">2.7.7.72</ecNumber>
    </recommendedName>
    <alternativeName>
        <fullName evidence="11">CCA tRNA nucleotidyltransferase</fullName>
    </alternativeName>
    <alternativeName>
        <fullName evidence="11">tRNA CCA-pyrophosphorylase</fullName>
    </alternativeName>
    <alternativeName>
        <fullName evidence="11">tRNA adenylyl-/cytidylyl- transferase</fullName>
    </alternativeName>
    <alternativeName>
        <fullName evidence="11">tRNA nucleotidyltransferase</fullName>
    </alternativeName>
    <alternativeName>
        <fullName evidence="11">tRNA-NT</fullName>
    </alternativeName>
</protein>
<feature type="binding site" evidence="11">
    <location>
        <position position="29"/>
    </location>
    <ligand>
        <name>CTP</name>
        <dbReference type="ChEBI" id="CHEBI:37563"/>
    </ligand>
</feature>
<dbReference type="Gene3D" id="1.10.3090.10">
    <property type="entry name" value="cca-adding enzyme, domain 2"/>
    <property type="match status" value="1"/>
</dbReference>
<dbReference type="CDD" id="cd05398">
    <property type="entry name" value="NT_ClassII-CCAase"/>
    <property type="match status" value="1"/>
</dbReference>
<dbReference type="InterPro" id="IPR050264">
    <property type="entry name" value="Bact_CCA-adding_enz_type3_sf"/>
</dbReference>
<keyword evidence="5 11" id="KW-0479">Metal-binding</keyword>
<evidence type="ECO:0000256" key="9">
    <source>
        <dbReference type="ARBA" id="ARBA00022842"/>
    </source>
</evidence>
<keyword evidence="2 11" id="KW-0808">Transferase</keyword>
<feature type="domain" description="tRNA nucleotidyltransferase/poly(A) polymerase RNA and SrmB- binding" evidence="13">
    <location>
        <begin position="171"/>
        <end position="227"/>
    </location>
</feature>
<dbReference type="Pfam" id="PF13735">
    <property type="entry name" value="tRNA_NucTran2_2"/>
    <property type="match status" value="1"/>
</dbReference>
<dbReference type="NCBIfam" id="NF009814">
    <property type="entry name" value="PRK13299.1"/>
    <property type="match status" value="1"/>
</dbReference>
<feature type="binding site" evidence="11">
    <location>
        <position position="156"/>
    </location>
    <ligand>
        <name>ATP</name>
        <dbReference type="ChEBI" id="CHEBI:30616"/>
    </ligand>
</feature>
<evidence type="ECO:0000256" key="1">
    <source>
        <dbReference type="ARBA" id="ARBA00001946"/>
    </source>
</evidence>
<evidence type="ECO:0000256" key="7">
    <source>
        <dbReference type="ARBA" id="ARBA00022800"/>
    </source>
</evidence>
<sequence>MQNNKEWQTAYSVIEQLEQAGFEAVIVGGAVRDALLNRPAHDVDVATNALPEEVKLVFQRTVDIGIQHGTVLVIVPAGPVEVTTYRTDGEYTDHRRPDKVQFVRSLQDDLQRRDFTMNAIAMRRDGTFVDFYGGRQDIDLRIIRAVGDAQKRFAEDALRMLRAIRFSAQLDFTIAEDTLIAIQNRAADIAFIAKERIKAELDKLWLGTTVFRGLQKLEESGLADYLPGSFQADRWYEFRTVDKHVGWAYFALLQGANWREILRDYRISNKEMAFVKSVLTAYEALKSGWTNTHYFTYKEQELEAAVYFAKLLQLDVRLPSEPIYVLQDKLPIRQKQDMVVNGADLLKWSGKKGGPWVKEVLEDILEAIIHNELANDQQQIKNWLDHNYFHET</sequence>
<comment type="subunit">
    <text evidence="11">Homodimer.</text>
</comment>
<dbReference type="OrthoDB" id="9805698at2"/>
<name>A0A1E4R592_9BACI</name>
<dbReference type="Pfam" id="PF12627">
    <property type="entry name" value="PolyA_pol_RNAbd"/>
    <property type="match status" value="1"/>
</dbReference>
<dbReference type="AlphaFoldDB" id="A0A1E4R592"/>
<keyword evidence="6 11" id="KW-0547">Nucleotide-binding</keyword>
<comment type="miscellaneous">
    <text evidence="11">A single active site specifically recognizes both ATP and CTP and is responsible for their addition.</text>
</comment>
<feature type="binding site" evidence="11">
    <location>
        <position position="156"/>
    </location>
    <ligand>
        <name>CTP</name>
        <dbReference type="ChEBI" id="CHEBI:37563"/>
    </ligand>
</feature>
<feature type="binding site" evidence="11">
    <location>
        <position position="113"/>
    </location>
    <ligand>
        <name>CTP</name>
        <dbReference type="ChEBI" id="CHEBI:37563"/>
    </ligand>
</feature>
<proteinExistence type="inferred from homology"/>
<keyword evidence="7 11" id="KW-0692">RNA repair</keyword>
<dbReference type="PANTHER" id="PTHR46173">
    <property type="entry name" value="CCA TRNA NUCLEOTIDYLTRANSFERASE 1, MITOCHONDRIAL"/>
    <property type="match status" value="1"/>
</dbReference>